<protein>
    <recommendedName>
        <fullName evidence="3">PX domain-containing protein</fullName>
    </recommendedName>
</protein>
<proteinExistence type="predicted"/>
<sequence>MAHPLVIACGQKHVSVKTGNSFPAFLIQFPAHEDGSGEICCFWRTRRDFLLLNRALQKYDATKSFPKSAFNKLCNRAIACGPWVRPDDESSCSYEVVHGQVSSAACIQSTKCKLDPMLKKSLYLIDSFLSDTNDLYSMGVDRSSGESESRAALQIVVDAWTLFCRDQDTIGLIVPDSDITQTSADDCGSLEKEETNAARLGQYFASDENAEDVSIVLRSVNQYAV</sequence>
<organism evidence="1 2">
    <name type="scientific">Cyclotella atomus</name>
    <dbReference type="NCBI Taxonomy" id="382360"/>
    <lineage>
        <taxon>Eukaryota</taxon>
        <taxon>Sar</taxon>
        <taxon>Stramenopiles</taxon>
        <taxon>Ochrophyta</taxon>
        <taxon>Bacillariophyta</taxon>
        <taxon>Coscinodiscophyceae</taxon>
        <taxon>Thalassiosirophycidae</taxon>
        <taxon>Stephanodiscales</taxon>
        <taxon>Stephanodiscaceae</taxon>
        <taxon>Cyclotella</taxon>
    </lineage>
</organism>
<keyword evidence="2" id="KW-1185">Reference proteome</keyword>
<gene>
    <name evidence="1" type="ORF">ACHAWO_001041</name>
</gene>
<evidence type="ECO:0000313" key="2">
    <source>
        <dbReference type="Proteomes" id="UP001530400"/>
    </source>
</evidence>
<accession>A0ABD3PPK3</accession>
<comment type="caution">
    <text evidence="1">The sequence shown here is derived from an EMBL/GenBank/DDBJ whole genome shotgun (WGS) entry which is preliminary data.</text>
</comment>
<dbReference type="EMBL" id="JALLPJ020000515">
    <property type="protein sequence ID" value="KAL3789693.1"/>
    <property type="molecule type" value="Genomic_DNA"/>
</dbReference>
<name>A0ABD3PPK3_9STRA</name>
<dbReference type="AlphaFoldDB" id="A0ABD3PPK3"/>
<reference evidence="1 2" key="1">
    <citation type="submission" date="2024-10" db="EMBL/GenBank/DDBJ databases">
        <title>Updated reference genomes for cyclostephanoid diatoms.</title>
        <authorList>
            <person name="Roberts W.R."/>
            <person name="Alverson A.J."/>
        </authorList>
    </citation>
    <scope>NUCLEOTIDE SEQUENCE [LARGE SCALE GENOMIC DNA]</scope>
    <source>
        <strain evidence="1 2">AJA010-31</strain>
    </source>
</reference>
<evidence type="ECO:0000313" key="1">
    <source>
        <dbReference type="EMBL" id="KAL3789693.1"/>
    </source>
</evidence>
<evidence type="ECO:0008006" key="3">
    <source>
        <dbReference type="Google" id="ProtNLM"/>
    </source>
</evidence>
<dbReference type="Proteomes" id="UP001530400">
    <property type="component" value="Unassembled WGS sequence"/>
</dbReference>